<dbReference type="Proteomes" id="UP001589747">
    <property type="component" value="Unassembled WGS sequence"/>
</dbReference>
<dbReference type="InterPro" id="IPR000182">
    <property type="entry name" value="GNAT_dom"/>
</dbReference>
<keyword evidence="2" id="KW-0808">Transferase</keyword>
<name>A0ABV5KTG5_9BACL</name>
<accession>A0ABV5KTG5</accession>
<gene>
    <name evidence="2" type="ORF">ACFFSY_21460</name>
</gene>
<feature type="domain" description="N-acetyltransferase" evidence="1">
    <location>
        <begin position="4"/>
        <end position="156"/>
    </location>
</feature>
<dbReference type="RefSeq" id="WP_377497899.1">
    <property type="nucleotide sequence ID" value="NZ_JBHMDO010000034.1"/>
</dbReference>
<evidence type="ECO:0000313" key="2">
    <source>
        <dbReference type="EMBL" id="MFB9328509.1"/>
    </source>
</evidence>
<organism evidence="2 3">
    <name type="scientific">Paenibacillus aurantiacus</name>
    <dbReference type="NCBI Taxonomy" id="1936118"/>
    <lineage>
        <taxon>Bacteria</taxon>
        <taxon>Bacillati</taxon>
        <taxon>Bacillota</taxon>
        <taxon>Bacilli</taxon>
        <taxon>Bacillales</taxon>
        <taxon>Paenibacillaceae</taxon>
        <taxon>Paenibacillus</taxon>
    </lineage>
</organism>
<reference evidence="2 3" key="1">
    <citation type="submission" date="2024-09" db="EMBL/GenBank/DDBJ databases">
        <authorList>
            <person name="Sun Q."/>
            <person name="Mori K."/>
        </authorList>
    </citation>
    <scope>NUCLEOTIDE SEQUENCE [LARGE SCALE GENOMIC DNA]</scope>
    <source>
        <strain evidence="2 3">TISTR 2452</strain>
    </source>
</reference>
<dbReference type="SUPFAM" id="SSF55729">
    <property type="entry name" value="Acyl-CoA N-acyltransferases (Nat)"/>
    <property type="match status" value="1"/>
</dbReference>
<dbReference type="EMBL" id="JBHMDO010000034">
    <property type="protein sequence ID" value="MFB9328509.1"/>
    <property type="molecule type" value="Genomic_DNA"/>
</dbReference>
<sequence length="181" mass="21445">MELTTMHELDAFWWQKTKPMYMSAFGNGGKTEQVIRRMFERRLALFHVFHEHNEAYGMAFSSISSDRKALIVDYLTVNDEQRGHGHGREFVRALLNWGSEQRLQAVIIEVESDPSPVNLARIRFWEKCGFSITDYVHHYIWVPEPYRAMYAKLDPHAELPFTDGQKLFRYITNFHRKAYAR</sequence>
<proteinExistence type="predicted"/>
<dbReference type="PROSITE" id="PS51186">
    <property type="entry name" value="GNAT"/>
    <property type="match status" value="1"/>
</dbReference>
<dbReference type="InterPro" id="IPR016181">
    <property type="entry name" value="Acyl_CoA_acyltransferase"/>
</dbReference>
<protein>
    <submittedName>
        <fullName evidence="2">GNAT family N-acetyltransferase</fullName>
        <ecNumber evidence="2">2.3.1.-</ecNumber>
    </submittedName>
</protein>
<keyword evidence="2" id="KW-0012">Acyltransferase</keyword>
<dbReference type="Gene3D" id="3.40.630.30">
    <property type="match status" value="1"/>
</dbReference>
<dbReference type="EC" id="2.3.1.-" evidence="2"/>
<evidence type="ECO:0000313" key="3">
    <source>
        <dbReference type="Proteomes" id="UP001589747"/>
    </source>
</evidence>
<dbReference type="GO" id="GO:0016746">
    <property type="term" value="F:acyltransferase activity"/>
    <property type="evidence" value="ECO:0007669"/>
    <property type="project" value="UniProtKB-KW"/>
</dbReference>
<dbReference type="Pfam" id="PF00583">
    <property type="entry name" value="Acetyltransf_1"/>
    <property type="match status" value="1"/>
</dbReference>
<comment type="caution">
    <text evidence="2">The sequence shown here is derived from an EMBL/GenBank/DDBJ whole genome shotgun (WGS) entry which is preliminary data.</text>
</comment>
<keyword evidence="3" id="KW-1185">Reference proteome</keyword>
<evidence type="ECO:0000259" key="1">
    <source>
        <dbReference type="PROSITE" id="PS51186"/>
    </source>
</evidence>